<reference evidence="1" key="1">
    <citation type="journal article" date="2015" name="Nature">
        <title>Complex archaea that bridge the gap between prokaryotes and eukaryotes.</title>
        <authorList>
            <person name="Spang A."/>
            <person name="Saw J.H."/>
            <person name="Jorgensen S.L."/>
            <person name="Zaremba-Niedzwiedzka K."/>
            <person name="Martijn J."/>
            <person name="Lind A.E."/>
            <person name="van Eijk R."/>
            <person name="Schleper C."/>
            <person name="Guy L."/>
            <person name="Ettema T.J."/>
        </authorList>
    </citation>
    <scope>NUCLEOTIDE SEQUENCE</scope>
</reference>
<dbReference type="AlphaFoldDB" id="A0A0F9NVL4"/>
<sequence>MKFNDEQFTDFIMKEAFRHIPHSDIPEELYKAKLNEAKEYNKKSKLKLIVFKDGHSMLCNLATLKHYFPLQYKELYPKSKKGTHNENTKI</sequence>
<accession>A0A0F9NVL4</accession>
<protein>
    <submittedName>
        <fullName evidence="1">Uncharacterized protein</fullName>
    </submittedName>
</protein>
<dbReference type="EMBL" id="LAZR01002959">
    <property type="protein sequence ID" value="KKN23555.1"/>
    <property type="molecule type" value="Genomic_DNA"/>
</dbReference>
<evidence type="ECO:0000313" key="1">
    <source>
        <dbReference type="EMBL" id="KKN23555.1"/>
    </source>
</evidence>
<comment type="caution">
    <text evidence="1">The sequence shown here is derived from an EMBL/GenBank/DDBJ whole genome shotgun (WGS) entry which is preliminary data.</text>
</comment>
<proteinExistence type="predicted"/>
<name>A0A0F9NVL4_9ZZZZ</name>
<organism evidence="1">
    <name type="scientific">marine sediment metagenome</name>
    <dbReference type="NCBI Taxonomy" id="412755"/>
    <lineage>
        <taxon>unclassified sequences</taxon>
        <taxon>metagenomes</taxon>
        <taxon>ecological metagenomes</taxon>
    </lineage>
</organism>
<gene>
    <name evidence="1" type="ORF">LCGC14_0903700</name>
</gene>